<evidence type="ECO:0000256" key="6">
    <source>
        <dbReference type="ARBA" id="ARBA00022833"/>
    </source>
</evidence>
<dbReference type="InterPro" id="IPR050570">
    <property type="entry name" value="Cell_wall_metabolism_enzyme"/>
</dbReference>
<keyword evidence="4" id="KW-0479">Metal-binding</keyword>
<keyword evidence="5" id="KW-0378">Hydrolase</keyword>
<comment type="caution">
    <text evidence="11">The sequence shown here is derived from an EMBL/GenBank/DDBJ whole genome shotgun (WGS) entry which is preliminary data.</text>
</comment>
<accession>A0A6N9TD42</accession>
<gene>
    <name evidence="11" type="ORF">GTQ48_00470</name>
</gene>
<dbReference type="InterPro" id="IPR045834">
    <property type="entry name" value="Csd3_N2"/>
</dbReference>
<feature type="domain" description="M23ase beta-sheet core" evidence="8">
    <location>
        <begin position="315"/>
        <end position="409"/>
    </location>
</feature>
<dbReference type="CDD" id="cd00118">
    <property type="entry name" value="LysM"/>
    <property type="match status" value="1"/>
</dbReference>
<evidence type="ECO:0000256" key="3">
    <source>
        <dbReference type="ARBA" id="ARBA00022670"/>
    </source>
</evidence>
<dbReference type="SUPFAM" id="SSF51261">
    <property type="entry name" value="Duplicated hybrid motif"/>
    <property type="match status" value="1"/>
</dbReference>
<feature type="domain" description="Csd3-like second N-terminal" evidence="10">
    <location>
        <begin position="188"/>
        <end position="302"/>
    </location>
</feature>
<keyword evidence="6" id="KW-0862">Zinc</keyword>
<evidence type="ECO:0000256" key="4">
    <source>
        <dbReference type="ARBA" id="ARBA00022723"/>
    </source>
</evidence>
<dbReference type="EMBL" id="JAAAWO010000001">
    <property type="protein sequence ID" value="NDW14005.1"/>
    <property type="molecule type" value="Genomic_DNA"/>
</dbReference>
<dbReference type="Pfam" id="PF19425">
    <property type="entry name" value="Csd3_N2"/>
    <property type="match status" value="1"/>
</dbReference>
<evidence type="ECO:0000256" key="7">
    <source>
        <dbReference type="ARBA" id="ARBA00023049"/>
    </source>
</evidence>
<dbReference type="Proteomes" id="UP000471381">
    <property type="component" value="Unassembled WGS sequence"/>
</dbReference>
<evidence type="ECO:0000313" key="12">
    <source>
        <dbReference type="Proteomes" id="UP000471381"/>
    </source>
</evidence>
<evidence type="ECO:0000256" key="5">
    <source>
        <dbReference type="ARBA" id="ARBA00022801"/>
    </source>
</evidence>
<organism evidence="11 12">
    <name type="scientific">Alteromonas genovensis</name>
    <dbReference type="NCBI Taxonomy" id="471225"/>
    <lineage>
        <taxon>Bacteria</taxon>
        <taxon>Pseudomonadati</taxon>
        <taxon>Pseudomonadota</taxon>
        <taxon>Gammaproteobacteria</taxon>
        <taxon>Alteromonadales</taxon>
        <taxon>Alteromonadaceae</taxon>
        <taxon>Alteromonas/Salinimonas group</taxon>
        <taxon>Alteromonas</taxon>
    </lineage>
</organism>
<dbReference type="GO" id="GO:0006508">
    <property type="term" value="P:proteolysis"/>
    <property type="evidence" value="ECO:0007669"/>
    <property type="project" value="UniProtKB-KW"/>
</dbReference>
<dbReference type="GO" id="GO:0030313">
    <property type="term" value="C:cell envelope"/>
    <property type="evidence" value="ECO:0007669"/>
    <property type="project" value="UniProtKB-SubCell"/>
</dbReference>
<sequence length="450" mass="50437">MAKKIDTSKAVNLIKKLPKQHRTSLAIASMFLGALILLPSEPVEASRHQEALSLDAGIRYPVALQLTSSSDVFIGEEESPWQTYKVRSGDTLAKIFKRAGFTARDVYNVTNAGELAKTLVTLLPGDELSFKADREGRFSELKYALSATETLLVRRNKPQNDTSEHTSVHSDALVAELEKRSVDIRYNFAQGEITSSFWNAAREAGMSSNQIMNLAGIFGWDIDFALEIRAGDTFNVVFEEQYIDGEFVGYGDIVAAEFTNQGEQFSAILHEDGRYYTPEGRSMRKSFLRAPINFRYVSSNFSKARFHPVQKRWKAHRGTDYVAKVGTPVMAAGDGKVVKSAYDKYNGHHVFIKHGEKYTTKYLHFRKRAVKVGDTVKQGQTVGYLGSTGLASGPHVHYEFLVDGVHRNPRTVQLPKALPIAKEEKARFMEIASARQQQLDNNKRIMLAMR</sequence>
<comment type="cofactor">
    <cofactor evidence="1">
        <name>Zn(2+)</name>
        <dbReference type="ChEBI" id="CHEBI:29105"/>
    </cofactor>
</comment>
<dbReference type="Pfam" id="PF04225">
    <property type="entry name" value="LysM_OapA"/>
    <property type="match status" value="1"/>
</dbReference>
<dbReference type="PANTHER" id="PTHR21666">
    <property type="entry name" value="PEPTIDASE-RELATED"/>
    <property type="match status" value="1"/>
</dbReference>
<name>A0A6N9TD42_9ALTE</name>
<dbReference type="InterPro" id="IPR016047">
    <property type="entry name" value="M23ase_b-sheet_dom"/>
</dbReference>
<dbReference type="AlphaFoldDB" id="A0A6N9TD42"/>
<comment type="subcellular location">
    <subcellularLocation>
        <location evidence="2">Cell envelope</location>
    </subcellularLocation>
</comment>
<evidence type="ECO:0000256" key="2">
    <source>
        <dbReference type="ARBA" id="ARBA00004196"/>
    </source>
</evidence>
<dbReference type="InterPro" id="IPR007340">
    <property type="entry name" value="LysM_Opacity-associatedA"/>
</dbReference>
<dbReference type="GO" id="GO:0046872">
    <property type="term" value="F:metal ion binding"/>
    <property type="evidence" value="ECO:0007669"/>
    <property type="project" value="UniProtKB-KW"/>
</dbReference>
<evidence type="ECO:0000256" key="1">
    <source>
        <dbReference type="ARBA" id="ARBA00001947"/>
    </source>
</evidence>
<dbReference type="FunFam" id="2.70.70.10:FF:000002">
    <property type="entry name" value="Murein DD-endopeptidase MepM"/>
    <property type="match status" value="1"/>
</dbReference>
<protein>
    <submittedName>
        <fullName evidence="11">Peptidoglycan DD-metalloendopeptidase family protein</fullName>
    </submittedName>
</protein>
<dbReference type="RefSeq" id="WP_163105054.1">
    <property type="nucleotide sequence ID" value="NZ_JAAAWO010000001.1"/>
</dbReference>
<evidence type="ECO:0000259" key="8">
    <source>
        <dbReference type="Pfam" id="PF01551"/>
    </source>
</evidence>
<dbReference type="InterPro" id="IPR011055">
    <property type="entry name" value="Dup_hybrid_motif"/>
</dbReference>
<dbReference type="GO" id="GO:0004222">
    <property type="term" value="F:metalloendopeptidase activity"/>
    <property type="evidence" value="ECO:0007669"/>
    <property type="project" value="TreeGrafter"/>
</dbReference>
<keyword evidence="3" id="KW-0645">Protease</keyword>
<dbReference type="CDD" id="cd12797">
    <property type="entry name" value="M23_peptidase"/>
    <property type="match status" value="1"/>
</dbReference>
<keyword evidence="7" id="KW-0482">Metalloprotease</keyword>
<dbReference type="Gene3D" id="3.10.450.350">
    <property type="match status" value="2"/>
</dbReference>
<dbReference type="GO" id="GO:0042834">
    <property type="term" value="F:peptidoglycan binding"/>
    <property type="evidence" value="ECO:0007669"/>
    <property type="project" value="InterPro"/>
</dbReference>
<dbReference type="Pfam" id="PF01551">
    <property type="entry name" value="Peptidase_M23"/>
    <property type="match status" value="1"/>
</dbReference>
<proteinExistence type="predicted"/>
<feature type="domain" description="Opacity-associated protein A LysM-like" evidence="9">
    <location>
        <begin position="81"/>
        <end position="156"/>
    </location>
</feature>
<reference evidence="11 12" key="1">
    <citation type="submission" date="2020-01" db="EMBL/GenBank/DDBJ databases">
        <title>Genomes of bacteria type strains.</title>
        <authorList>
            <person name="Chen J."/>
            <person name="Zhu S."/>
            <person name="Yang J."/>
        </authorList>
    </citation>
    <scope>NUCLEOTIDE SEQUENCE [LARGE SCALE GENOMIC DNA]</scope>
    <source>
        <strain evidence="11 12">LMG 24078</strain>
    </source>
</reference>
<dbReference type="InterPro" id="IPR018392">
    <property type="entry name" value="LysM"/>
</dbReference>
<dbReference type="PANTHER" id="PTHR21666:SF288">
    <property type="entry name" value="CELL DIVISION PROTEIN YTFB"/>
    <property type="match status" value="1"/>
</dbReference>
<evidence type="ECO:0000259" key="9">
    <source>
        <dbReference type="Pfam" id="PF04225"/>
    </source>
</evidence>
<dbReference type="Gene3D" id="2.70.70.10">
    <property type="entry name" value="Glucose Permease (Domain IIA)"/>
    <property type="match status" value="1"/>
</dbReference>
<keyword evidence="12" id="KW-1185">Reference proteome</keyword>
<evidence type="ECO:0000313" key="11">
    <source>
        <dbReference type="EMBL" id="NDW14005.1"/>
    </source>
</evidence>
<evidence type="ECO:0000259" key="10">
    <source>
        <dbReference type="Pfam" id="PF19425"/>
    </source>
</evidence>